<proteinExistence type="predicted"/>
<dbReference type="RefSeq" id="WP_230669445.1">
    <property type="nucleotide sequence ID" value="NZ_JAJNAY010000001.1"/>
</dbReference>
<evidence type="ECO:0000313" key="2">
    <source>
        <dbReference type="Proteomes" id="UP001108025"/>
    </source>
</evidence>
<comment type="caution">
    <text evidence="1">The sequence shown here is derived from an EMBL/GenBank/DDBJ whole genome shotgun (WGS) entry which is preliminary data.</text>
</comment>
<dbReference type="Proteomes" id="UP001108025">
    <property type="component" value="Unassembled WGS sequence"/>
</dbReference>
<sequence>MEYTIKLSRSQGKEIRQEAISFGIDDIGEYLLDNKMKAVIRWEESESIRSIMQEKILSHQQKSILNEFGQQYFKNISKARVFFENEEHFMIRLKVKLKENNI</sequence>
<keyword evidence="2" id="KW-1185">Reference proteome</keyword>
<name>A0A9Q3V292_9FLAO</name>
<organism evidence="1 2">
    <name type="scientific">Chryseobacterium turcicum</name>
    <dbReference type="NCBI Taxonomy" id="2898076"/>
    <lineage>
        <taxon>Bacteria</taxon>
        <taxon>Pseudomonadati</taxon>
        <taxon>Bacteroidota</taxon>
        <taxon>Flavobacteriia</taxon>
        <taxon>Flavobacteriales</taxon>
        <taxon>Weeksellaceae</taxon>
        <taxon>Chryseobacterium group</taxon>
        <taxon>Chryseobacterium</taxon>
    </lineage>
</organism>
<dbReference type="EMBL" id="JAJNAY010000001">
    <property type="protein sequence ID" value="MCD1117504.1"/>
    <property type="molecule type" value="Genomic_DNA"/>
</dbReference>
<protein>
    <submittedName>
        <fullName evidence="1">Uncharacterized protein</fullName>
    </submittedName>
</protein>
<evidence type="ECO:0000313" key="1">
    <source>
        <dbReference type="EMBL" id="MCD1117504.1"/>
    </source>
</evidence>
<reference evidence="1" key="1">
    <citation type="submission" date="2021-11" db="EMBL/GenBank/DDBJ databases">
        <title>Description of novel Chryseobacterium species.</title>
        <authorList>
            <person name="Saticioglu I.B."/>
            <person name="Ay H."/>
            <person name="Altun S."/>
            <person name="Duman M."/>
        </authorList>
    </citation>
    <scope>NUCLEOTIDE SEQUENCE</scope>
    <source>
        <strain evidence="1">C-17</strain>
    </source>
</reference>
<accession>A0A9Q3V292</accession>
<dbReference type="AlphaFoldDB" id="A0A9Q3V292"/>
<gene>
    <name evidence="1" type="ORF">LO744_11615</name>
</gene>